<keyword evidence="2" id="KW-0808">Transferase</keyword>
<evidence type="ECO:0000313" key="2">
    <source>
        <dbReference type="EMBL" id="AFZ78862.1"/>
    </source>
</evidence>
<keyword evidence="2" id="KW-0418">Kinase</keyword>
<keyword evidence="2" id="KW-0723">Serine/threonine-protein kinase</keyword>
<name>L0ATD8_COPFO</name>
<reference evidence="2" key="1">
    <citation type="submission" date="2012-10" db="EMBL/GenBank/DDBJ databases">
        <title>Immune-Related transcriptome of Coptotermes formosanus Shiraki workers: the defense mechanism.</title>
        <authorList>
            <person name="Hussain A."/>
            <person name="Li Y.F."/>
            <person name="Cheng Y."/>
            <person name="Liu Y."/>
            <person name="Chen C.C."/>
            <person name="Wen S.Y."/>
        </authorList>
    </citation>
    <scope>NUCLEOTIDE SEQUENCE</scope>
</reference>
<dbReference type="SUPFAM" id="SSF100910">
    <property type="entry name" value="Chemosensory protein Csp2"/>
    <property type="match status" value="1"/>
</dbReference>
<dbReference type="Gene3D" id="1.10.2080.10">
    <property type="entry name" value="Insect odorant-binding protein A10/Ejaculatory bulb-specific protein 3"/>
    <property type="match status" value="1"/>
</dbReference>
<keyword evidence="1" id="KW-0732">Signal</keyword>
<sequence>MKHFLLILLVAAAALSLTEAARIRRDEKYTTKYDNIDLDEILASDRLADNYFKCIMEQGKCTPDGTELRSHIKDALESECSKCSDTQKAGADKVIKFLYNKKPDKFKQLQEKYDPDNTYTTKYKDKLEEIAGS</sequence>
<dbReference type="PANTHER" id="PTHR11257">
    <property type="entry name" value="CHEMOSENSORY PROTEIN-RELATED"/>
    <property type="match status" value="1"/>
</dbReference>
<dbReference type="AlphaFoldDB" id="L0ATD8"/>
<dbReference type="InterPro" id="IPR005055">
    <property type="entry name" value="A10/PebIII"/>
</dbReference>
<accession>L0ATD8</accession>
<dbReference type="EMBL" id="JX915896">
    <property type="protein sequence ID" value="AFZ78862.1"/>
    <property type="molecule type" value="mRNA"/>
</dbReference>
<feature type="signal peptide" evidence="1">
    <location>
        <begin position="1"/>
        <end position="20"/>
    </location>
</feature>
<dbReference type="GO" id="GO:0004674">
    <property type="term" value="F:protein serine/threonine kinase activity"/>
    <property type="evidence" value="ECO:0007669"/>
    <property type="project" value="UniProtKB-KW"/>
</dbReference>
<organism evidence="2">
    <name type="scientific">Coptotermes formosanus</name>
    <name type="common">Formosan subterranean termite</name>
    <dbReference type="NCBI Taxonomy" id="36987"/>
    <lineage>
        <taxon>Eukaryota</taxon>
        <taxon>Metazoa</taxon>
        <taxon>Ecdysozoa</taxon>
        <taxon>Arthropoda</taxon>
        <taxon>Hexapoda</taxon>
        <taxon>Insecta</taxon>
        <taxon>Pterygota</taxon>
        <taxon>Neoptera</taxon>
        <taxon>Polyneoptera</taxon>
        <taxon>Dictyoptera</taxon>
        <taxon>Blattodea</taxon>
        <taxon>Blattoidea</taxon>
        <taxon>Termitoidae</taxon>
        <taxon>Rhinotermitidae</taxon>
        <taxon>Coptotermes</taxon>
    </lineage>
</organism>
<feature type="chain" id="PRO_5003939790" evidence="1">
    <location>
        <begin position="21"/>
        <end position="133"/>
    </location>
</feature>
<dbReference type="Pfam" id="PF03392">
    <property type="entry name" value="OS-D"/>
    <property type="match status" value="1"/>
</dbReference>
<proteinExistence type="evidence at transcript level"/>
<protein>
    <submittedName>
        <fullName evidence="2">Serine/threonine protein kinase</fullName>
    </submittedName>
</protein>
<evidence type="ECO:0000256" key="1">
    <source>
        <dbReference type="SAM" id="SignalP"/>
    </source>
</evidence>
<dbReference type="InterPro" id="IPR036682">
    <property type="entry name" value="OS_D_A10/PebIII_sf"/>
</dbReference>
<dbReference type="PANTHER" id="PTHR11257:SF12">
    <property type="entry name" value="EJACULATORY BULB-SPECIFIC PROTEIN 3-RELATED"/>
    <property type="match status" value="1"/>
</dbReference>